<evidence type="ECO:0000259" key="11">
    <source>
        <dbReference type="PROSITE" id="PS51384"/>
    </source>
</evidence>
<feature type="domain" description="FAD-binding FR-type" evidence="11">
    <location>
        <begin position="68"/>
        <end position="176"/>
    </location>
</feature>
<dbReference type="PANTHER" id="PTHR19370">
    <property type="entry name" value="NADH-CYTOCHROME B5 REDUCTASE"/>
    <property type="match status" value="1"/>
</dbReference>
<dbReference type="InterPro" id="IPR001834">
    <property type="entry name" value="CBR-like"/>
</dbReference>
<comment type="similarity">
    <text evidence="3">Belongs to the flavoprotein pyridine nucleotide cytochrome reductase family.</text>
</comment>
<dbReference type="EMBL" id="LR743604">
    <property type="protein sequence ID" value="CAA2633600.1"/>
    <property type="molecule type" value="Genomic_DNA"/>
</dbReference>
<dbReference type="EC" id="1.6.2.2" evidence="4"/>
<dbReference type="PANTHER" id="PTHR19370:SF171">
    <property type="entry name" value="NADH-CYTOCHROME B5 REDUCTASE 2"/>
    <property type="match status" value="1"/>
</dbReference>
<evidence type="ECO:0000256" key="8">
    <source>
        <dbReference type="ARBA" id="ARBA00023027"/>
    </source>
</evidence>
<evidence type="ECO:0000256" key="6">
    <source>
        <dbReference type="ARBA" id="ARBA00022827"/>
    </source>
</evidence>
<feature type="binding site" evidence="10">
    <location>
        <position position="125"/>
    </location>
    <ligand>
        <name>FAD</name>
        <dbReference type="ChEBI" id="CHEBI:57692"/>
    </ligand>
</feature>
<feature type="binding site" evidence="10">
    <location>
        <position position="193"/>
    </location>
    <ligand>
        <name>FAD</name>
        <dbReference type="ChEBI" id="CHEBI:57692"/>
    </ligand>
</feature>
<dbReference type="Pfam" id="PF00970">
    <property type="entry name" value="FAD_binding_6"/>
    <property type="match status" value="1"/>
</dbReference>
<dbReference type="EMBL" id="CACRZD030000017">
    <property type="protein sequence ID" value="CAA6672674.1"/>
    <property type="molecule type" value="Genomic_DNA"/>
</dbReference>
<name>A0A7I8JRA7_SPIIN</name>
<evidence type="ECO:0000256" key="2">
    <source>
        <dbReference type="ARBA" id="ARBA00004173"/>
    </source>
</evidence>
<dbReference type="SUPFAM" id="SSF52343">
    <property type="entry name" value="Ferredoxin reductase-like, C-terminal NADP-linked domain"/>
    <property type="match status" value="1"/>
</dbReference>
<evidence type="ECO:0000313" key="12">
    <source>
        <dbReference type="EMBL" id="CAA2633600.1"/>
    </source>
</evidence>
<feature type="binding site" evidence="10">
    <location>
        <position position="126"/>
    </location>
    <ligand>
        <name>FAD</name>
        <dbReference type="ChEBI" id="CHEBI:57692"/>
    </ligand>
</feature>
<dbReference type="AlphaFoldDB" id="A0A7I8JRA7"/>
<keyword evidence="13" id="KW-1185">Reference proteome</keyword>
<organism evidence="12">
    <name type="scientific">Spirodela intermedia</name>
    <name type="common">Intermediate duckweed</name>
    <dbReference type="NCBI Taxonomy" id="51605"/>
    <lineage>
        <taxon>Eukaryota</taxon>
        <taxon>Viridiplantae</taxon>
        <taxon>Streptophyta</taxon>
        <taxon>Embryophyta</taxon>
        <taxon>Tracheophyta</taxon>
        <taxon>Spermatophyta</taxon>
        <taxon>Magnoliopsida</taxon>
        <taxon>Liliopsida</taxon>
        <taxon>Araceae</taxon>
        <taxon>Lemnoideae</taxon>
        <taxon>Spirodela</taxon>
    </lineage>
</organism>
<accession>A0A7I8JRA7</accession>
<dbReference type="PROSITE" id="PS51384">
    <property type="entry name" value="FAD_FR"/>
    <property type="match status" value="1"/>
</dbReference>
<dbReference type="SUPFAM" id="SSF63380">
    <property type="entry name" value="Riboflavin synthase domain-like"/>
    <property type="match status" value="1"/>
</dbReference>
<feature type="binding site" evidence="10">
    <location>
        <position position="144"/>
    </location>
    <ligand>
        <name>FAD</name>
        <dbReference type="ChEBI" id="CHEBI:57692"/>
    </ligand>
</feature>
<evidence type="ECO:0000256" key="10">
    <source>
        <dbReference type="PIRSR" id="PIRSR601834-1"/>
    </source>
</evidence>
<comment type="cofactor">
    <cofactor evidence="1 10">
        <name>FAD</name>
        <dbReference type="ChEBI" id="CHEBI:57692"/>
    </cofactor>
</comment>
<evidence type="ECO:0000256" key="5">
    <source>
        <dbReference type="ARBA" id="ARBA00022630"/>
    </source>
</evidence>
<sequence length="397" mass="42968">MAGLLRRLGRASALAVLGGAFGEQHRCGAGGAGARRLPLGAVAAVSGGVCHLEEEKQEASEKVALSPDKWTEFKLHETARVSHNSHLFRFTFDHEAKLGLHVASCILTRAPLGEDAEGKKKYVIRPYTPISDIESRGYFDLLIKVYPEGKMSQHIAGLKPGDVLEVKGPIEKFRYSPNMKKQIGMIAGGTGITPMLQIIMEIVKNPDDNTQVHIDNMTIHSIFFLLMVNVNVTSTSTHHPFSGGASVRQRSPDDILLKGKLDQLAAAHPNVKVFYTVDNPSKAWRGGAGYISKDMILKGLPAPGEDTMILVCGPPGMMKHVSGEKAKDWTQGELSGLLKETGYTEGMVFKFDGDEAGQGSLSLSLSLPPSFKLERALKRSMGGIRSMTLGVAAHRNM</sequence>
<comment type="subcellular location">
    <subcellularLocation>
        <location evidence="2">Mitochondrion</location>
    </subcellularLocation>
</comment>
<dbReference type="PRINTS" id="PR00406">
    <property type="entry name" value="CYTB5RDTASE"/>
</dbReference>
<dbReference type="InterPro" id="IPR008333">
    <property type="entry name" value="Cbr1-like_FAD-bd_dom"/>
</dbReference>
<dbReference type="Gene3D" id="2.40.30.10">
    <property type="entry name" value="Translation factors"/>
    <property type="match status" value="1"/>
</dbReference>
<keyword evidence="9" id="KW-0496">Mitochondrion</keyword>
<keyword evidence="6 10" id="KW-0274">FAD</keyword>
<feature type="binding site" evidence="10">
    <location>
        <position position="150"/>
    </location>
    <ligand>
        <name>FAD</name>
        <dbReference type="ChEBI" id="CHEBI:57692"/>
    </ligand>
</feature>
<dbReference type="Pfam" id="PF00175">
    <property type="entry name" value="NAD_binding_1"/>
    <property type="match status" value="2"/>
</dbReference>
<evidence type="ECO:0000313" key="13">
    <source>
        <dbReference type="Proteomes" id="UP001189122"/>
    </source>
</evidence>
<evidence type="ECO:0000256" key="7">
    <source>
        <dbReference type="ARBA" id="ARBA00023002"/>
    </source>
</evidence>
<dbReference type="FunFam" id="2.40.30.10:FF:000032">
    <property type="entry name" value="NADH-cytochrome b5 reductase"/>
    <property type="match status" value="1"/>
</dbReference>
<keyword evidence="8" id="KW-0520">NAD</keyword>
<evidence type="ECO:0000256" key="4">
    <source>
        <dbReference type="ARBA" id="ARBA00012011"/>
    </source>
</evidence>
<dbReference type="InterPro" id="IPR017927">
    <property type="entry name" value="FAD-bd_FR_type"/>
</dbReference>
<dbReference type="GO" id="GO:0090524">
    <property type="term" value="F:cytochrome-b5 reductase activity, acting on NADH"/>
    <property type="evidence" value="ECO:0007669"/>
    <property type="project" value="UniProtKB-EC"/>
</dbReference>
<feature type="binding site" evidence="10">
    <location>
        <position position="152"/>
    </location>
    <ligand>
        <name>FAD</name>
        <dbReference type="ChEBI" id="CHEBI:57692"/>
    </ligand>
</feature>
<evidence type="ECO:0000256" key="3">
    <source>
        <dbReference type="ARBA" id="ARBA00006105"/>
    </source>
</evidence>
<feature type="binding site" evidence="10">
    <location>
        <position position="142"/>
    </location>
    <ligand>
        <name>FAD</name>
        <dbReference type="ChEBI" id="CHEBI:57692"/>
    </ligand>
</feature>
<keyword evidence="5 10" id="KW-0285">Flavoprotein</keyword>
<protein>
    <recommendedName>
        <fullName evidence="4">cytochrome-b5 reductase</fullName>
        <ecNumber evidence="4">1.6.2.2</ecNumber>
    </recommendedName>
</protein>
<dbReference type="Proteomes" id="UP001189122">
    <property type="component" value="Unassembled WGS sequence"/>
</dbReference>
<dbReference type="GO" id="GO:0005739">
    <property type="term" value="C:mitochondrion"/>
    <property type="evidence" value="ECO:0007669"/>
    <property type="project" value="UniProtKB-SubCell"/>
</dbReference>
<reference evidence="12 13" key="1">
    <citation type="submission" date="2019-12" db="EMBL/GenBank/DDBJ databases">
        <authorList>
            <person name="Scholz U."/>
            <person name="Mascher M."/>
            <person name="Fiebig A."/>
        </authorList>
    </citation>
    <scope>NUCLEOTIDE SEQUENCE</scope>
</reference>
<dbReference type="CDD" id="cd06183">
    <property type="entry name" value="cyt_b5_reduct_like"/>
    <property type="match status" value="1"/>
</dbReference>
<feature type="binding site" evidence="10">
    <location>
        <position position="151"/>
    </location>
    <ligand>
        <name>FAD</name>
        <dbReference type="ChEBI" id="CHEBI:57692"/>
    </ligand>
</feature>
<evidence type="ECO:0000256" key="9">
    <source>
        <dbReference type="ARBA" id="ARBA00023128"/>
    </source>
</evidence>
<evidence type="ECO:0000256" key="1">
    <source>
        <dbReference type="ARBA" id="ARBA00001974"/>
    </source>
</evidence>
<proteinExistence type="inferred from homology"/>
<dbReference type="InterPro" id="IPR001433">
    <property type="entry name" value="OxRdtase_FAD/NAD-bd"/>
</dbReference>
<dbReference type="InterPro" id="IPR039261">
    <property type="entry name" value="FNR_nucleotide-bd"/>
</dbReference>
<feature type="binding site" evidence="10">
    <location>
        <position position="127"/>
    </location>
    <ligand>
        <name>FAD</name>
        <dbReference type="ChEBI" id="CHEBI:57692"/>
    </ligand>
</feature>
<keyword evidence="7" id="KW-0560">Oxidoreductase</keyword>
<gene>
    <name evidence="12" type="ORF">SI7747_17019090</name>
</gene>
<dbReference type="Gene3D" id="3.40.50.80">
    <property type="entry name" value="Nucleotide-binding domain of ferredoxin-NADP reductase (FNR) module"/>
    <property type="match status" value="1"/>
</dbReference>
<dbReference type="InterPro" id="IPR017938">
    <property type="entry name" value="Riboflavin_synthase-like_b-brl"/>
</dbReference>